<gene>
    <name evidence="4" type="ORF">TIFTF001_032015</name>
</gene>
<dbReference type="InterPro" id="IPR011990">
    <property type="entry name" value="TPR-like_helical_dom_sf"/>
</dbReference>
<feature type="repeat" description="PPR" evidence="3">
    <location>
        <begin position="350"/>
        <end position="384"/>
    </location>
</feature>
<dbReference type="PROSITE" id="PS51375">
    <property type="entry name" value="PPR"/>
    <property type="match status" value="11"/>
</dbReference>
<comment type="similarity">
    <text evidence="1">Belongs to the PPR family. P subfamily.</text>
</comment>
<organism evidence="4 5">
    <name type="scientific">Ficus carica</name>
    <name type="common">Common fig</name>
    <dbReference type="NCBI Taxonomy" id="3494"/>
    <lineage>
        <taxon>Eukaryota</taxon>
        <taxon>Viridiplantae</taxon>
        <taxon>Streptophyta</taxon>
        <taxon>Embryophyta</taxon>
        <taxon>Tracheophyta</taxon>
        <taxon>Spermatophyta</taxon>
        <taxon>Magnoliopsida</taxon>
        <taxon>eudicotyledons</taxon>
        <taxon>Gunneridae</taxon>
        <taxon>Pentapetalae</taxon>
        <taxon>rosids</taxon>
        <taxon>fabids</taxon>
        <taxon>Rosales</taxon>
        <taxon>Moraceae</taxon>
        <taxon>Ficeae</taxon>
        <taxon>Ficus</taxon>
    </lineage>
</organism>
<feature type="repeat" description="PPR" evidence="3">
    <location>
        <begin position="560"/>
        <end position="594"/>
    </location>
</feature>
<evidence type="ECO:0000256" key="1">
    <source>
        <dbReference type="ARBA" id="ARBA00007626"/>
    </source>
</evidence>
<feature type="repeat" description="PPR" evidence="3">
    <location>
        <begin position="280"/>
        <end position="314"/>
    </location>
</feature>
<name>A0AA88DWI8_FICCA</name>
<feature type="repeat" description="PPR" evidence="3">
    <location>
        <begin position="525"/>
        <end position="559"/>
    </location>
</feature>
<keyword evidence="2" id="KW-0677">Repeat</keyword>
<feature type="repeat" description="PPR" evidence="3">
    <location>
        <begin position="420"/>
        <end position="454"/>
    </location>
</feature>
<dbReference type="Proteomes" id="UP001187192">
    <property type="component" value="Unassembled WGS sequence"/>
</dbReference>
<proteinExistence type="inferred from homology"/>
<dbReference type="Gene3D" id="1.25.40.10">
    <property type="entry name" value="Tetratricopeptide repeat domain"/>
    <property type="match status" value="4"/>
</dbReference>
<protein>
    <recommendedName>
        <fullName evidence="6">Pentatricopeptide repeat-containing protein</fullName>
    </recommendedName>
</protein>
<dbReference type="SUPFAM" id="SSF81901">
    <property type="entry name" value="HCP-like"/>
    <property type="match status" value="1"/>
</dbReference>
<keyword evidence="5" id="KW-1185">Reference proteome</keyword>
<dbReference type="NCBIfam" id="TIGR00756">
    <property type="entry name" value="PPR"/>
    <property type="match status" value="10"/>
</dbReference>
<dbReference type="PANTHER" id="PTHR47939:SF13">
    <property type="entry name" value="OS03G0201400 PROTEIN"/>
    <property type="match status" value="1"/>
</dbReference>
<evidence type="ECO:0000256" key="2">
    <source>
        <dbReference type="ARBA" id="ARBA00022737"/>
    </source>
</evidence>
<feature type="repeat" description="PPR" evidence="3">
    <location>
        <begin position="315"/>
        <end position="349"/>
    </location>
</feature>
<feature type="repeat" description="PPR" evidence="3">
    <location>
        <begin position="385"/>
        <end position="419"/>
    </location>
</feature>
<feature type="repeat" description="PPR" evidence="3">
    <location>
        <begin position="209"/>
        <end position="243"/>
    </location>
</feature>
<evidence type="ECO:0000256" key="3">
    <source>
        <dbReference type="PROSITE-ProRule" id="PRU00708"/>
    </source>
</evidence>
<sequence length="813" mass="91918">MHTAVQHFPVRQPKQLLPLAVHRFPYRNTDFLLLQSSSSAETEREYGAKPKELQFPVPKSQTMKTQIPTSKTPGIPSIFSLFRILTTTHFRSYAFTNSTYCITRFEKMVHTRCKSGNLTVTEALGFFSSMIGMRPLPSVLVFNHLLGTLSKMNQYSTVVSMYREMIGSVYFRPNVGTLSIVIRCFFCLEDRKLGFSVFATMIKSGLRPNAYTLSTLLHGLCKEGSMVAAMELFREIVGKEHLCNEITYATVINGFCKARETRKAFEVLKQMYNDERVKPDVHCFSPIIDSFCKERRIDEAVNVFEEMINCGVLPNVISYSCLVHGLCILDRWEEANKLLINMLDFGISPDVCTYNVLIDSVCKKGEPRAALSLFGLMIRKGIEPTIVTFNSLISSLCKYGQWKEAARFIDNMALYGISPDVVTFNTMLDARSKEGSTTEAVFLVEAMLDKGLLPDPVTYASLTCRLCQLFKLEEAERLFDGMASWNIFPRIRTLNIILNALSTEGMMEKARALFEAMLDYGKEVDTITYNTLIKGYCRQGEMDKAKDVFDRMAIEGALPDTISYNTLASGYTNVNRIDLALKLLKDMIRKGLVPNHCYLFIYGFCVGRLTLTNYALYFELLGVGLYEEAVRYDLATDMKQVIRPGLTGPLDACLFDEAVVYKATSTADPVYLEFPEFKGNSCRDYWLDIFLEMLTGLSGKTTSKKPKRQNFTSGTLPTQVHIRKEASLYDEAIIDGDICAGKTNPLELALKQWESNTDSAEAAQPTVDRMKVDGIDTNIAVMKVRWKCMVLTLMWFIWMERNARILEDRVGGG</sequence>
<dbReference type="AlphaFoldDB" id="A0AA88DWI8"/>
<feature type="repeat" description="PPR" evidence="3">
    <location>
        <begin position="455"/>
        <end position="489"/>
    </location>
</feature>
<dbReference type="InterPro" id="IPR002885">
    <property type="entry name" value="PPR_rpt"/>
</dbReference>
<dbReference type="EMBL" id="BTGU01000138">
    <property type="protein sequence ID" value="GMN62951.1"/>
    <property type="molecule type" value="Genomic_DNA"/>
</dbReference>
<evidence type="ECO:0000313" key="5">
    <source>
        <dbReference type="Proteomes" id="UP001187192"/>
    </source>
</evidence>
<feature type="repeat" description="PPR" evidence="3">
    <location>
        <begin position="490"/>
        <end position="524"/>
    </location>
</feature>
<dbReference type="Pfam" id="PF01535">
    <property type="entry name" value="PPR"/>
    <property type="match status" value="1"/>
</dbReference>
<dbReference type="InterPro" id="IPR050667">
    <property type="entry name" value="PPR-containing_protein"/>
</dbReference>
<dbReference type="Pfam" id="PF13041">
    <property type="entry name" value="PPR_2"/>
    <property type="match status" value="5"/>
</dbReference>
<dbReference type="PANTHER" id="PTHR47939">
    <property type="entry name" value="MEMBRANE-ASSOCIATED SALT-INDUCIBLE PROTEIN-LIKE"/>
    <property type="match status" value="1"/>
</dbReference>
<accession>A0AA88DWI8</accession>
<evidence type="ECO:0008006" key="6">
    <source>
        <dbReference type="Google" id="ProtNLM"/>
    </source>
</evidence>
<comment type="caution">
    <text evidence="4">The sequence shown here is derived from an EMBL/GenBank/DDBJ whole genome shotgun (WGS) entry which is preliminary data.</text>
</comment>
<reference evidence="4" key="1">
    <citation type="submission" date="2023-07" db="EMBL/GenBank/DDBJ databases">
        <title>draft genome sequence of fig (Ficus carica).</title>
        <authorList>
            <person name="Takahashi T."/>
            <person name="Nishimura K."/>
        </authorList>
    </citation>
    <scope>NUCLEOTIDE SEQUENCE</scope>
</reference>
<evidence type="ECO:0000313" key="4">
    <source>
        <dbReference type="EMBL" id="GMN62951.1"/>
    </source>
</evidence>
<feature type="repeat" description="PPR" evidence="3">
    <location>
        <begin position="244"/>
        <end position="278"/>
    </location>
</feature>